<dbReference type="Proteomes" id="UP001497644">
    <property type="component" value="Chromosome 6"/>
</dbReference>
<proteinExistence type="inferred from homology"/>
<accession>A0AAV2NZ16</accession>
<feature type="domain" description="Tyrosine-protein phosphatase" evidence="7">
    <location>
        <begin position="69"/>
        <end position="233"/>
    </location>
</feature>
<evidence type="ECO:0000259" key="7">
    <source>
        <dbReference type="PROSITE" id="PS50054"/>
    </source>
</evidence>
<evidence type="ECO:0000256" key="6">
    <source>
        <dbReference type="ARBA" id="ARBA00072096"/>
    </source>
</evidence>
<dbReference type="PROSITE" id="PS50056">
    <property type="entry name" value="TYR_PHOSPHATASE_2"/>
    <property type="match status" value="1"/>
</dbReference>
<comment type="function">
    <text evidence="4">May play roles in cilia formation and/or maintenance.</text>
</comment>
<dbReference type="PROSITE" id="PS00383">
    <property type="entry name" value="TYR_PHOSPHATASE_1"/>
    <property type="match status" value="1"/>
</dbReference>
<feature type="domain" description="Tyrosine specific protein phosphatases" evidence="8">
    <location>
        <begin position="155"/>
        <end position="222"/>
    </location>
</feature>
<dbReference type="InterPro" id="IPR050561">
    <property type="entry name" value="PTP"/>
</dbReference>
<dbReference type="InterPro" id="IPR000340">
    <property type="entry name" value="Dual-sp_phosphatase_cat-dom"/>
</dbReference>
<dbReference type="FunFam" id="3.90.190.10:FF:000027">
    <property type="entry name" value="Protein tyrosine phosphatase domain containing 1"/>
    <property type="match status" value="1"/>
</dbReference>
<dbReference type="SUPFAM" id="SSF52799">
    <property type="entry name" value="(Phosphotyrosine protein) phosphatases II"/>
    <property type="match status" value="1"/>
</dbReference>
<dbReference type="PROSITE" id="PS50054">
    <property type="entry name" value="TYR_PHOSPHATASE_DUAL"/>
    <property type="match status" value="1"/>
</dbReference>
<dbReference type="AlphaFoldDB" id="A0AAV2NZ16"/>
<evidence type="ECO:0000256" key="4">
    <source>
        <dbReference type="ARBA" id="ARBA00056295"/>
    </source>
</evidence>
<gene>
    <name evidence="9" type="ORF">LPLAT_LOCUS11276</name>
</gene>
<keyword evidence="2" id="KW-0378">Hydrolase</keyword>
<keyword evidence="1" id="KW-0970">Cilium biogenesis/degradation</keyword>
<evidence type="ECO:0000256" key="3">
    <source>
        <dbReference type="ARBA" id="ARBA00022912"/>
    </source>
</evidence>
<evidence type="ECO:0000256" key="2">
    <source>
        <dbReference type="ARBA" id="ARBA00022801"/>
    </source>
</evidence>
<dbReference type="EMBL" id="OZ034829">
    <property type="protein sequence ID" value="CAL1685869.1"/>
    <property type="molecule type" value="Genomic_DNA"/>
</dbReference>
<dbReference type="SMART" id="SM00404">
    <property type="entry name" value="PTPc_motif"/>
    <property type="match status" value="1"/>
</dbReference>
<dbReference type="InterPro" id="IPR029021">
    <property type="entry name" value="Prot-tyrosine_phosphatase-like"/>
</dbReference>
<comment type="similarity">
    <text evidence="5">Belongs to the protein-tyrosine phosphatase family. Non-receptor class PTPDC1 subfamily.</text>
</comment>
<dbReference type="InterPro" id="IPR000387">
    <property type="entry name" value="Tyr_Pase_dom"/>
</dbReference>
<dbReference type="GO" id="GO:0060271">
    <property type="term" value="P:cilium assembly"/>
    <property type="evidence" value="ECO:0007669"/>
    <property type="project" value="InterPro"/>
</dbReference>
<dbReference type="Gene3D" id="3.90.190.10">
    <property type="entry name" value="Protein tyrosine phosphatase superfamily"/>
    <property type="match status" value="1"/>
</dbReference>
<dbReference type="InterPro" id="IPR016130">
    <property type="entry name" value="Tyr_Pase_AS"/>
</dbReference>
<evidence type="ECO:0000313" key="10">
    <source>
        <dbReference type="Proteomes" id="UP001497644"/>
    </source>
</evidence>
<dbReference type="GO" id="GO:0004725">
    <property type="term" value="F:protein tyrosine phosphatase activity"/>
    <property type="evidence" value="ECO:0007669"/>
    <property type="project" value="InterPro"/>
</dbReference>
<keyword evidence="3" id="KW-0904">Protein phosphatase</keyword>
<name>A0AAV2NZ16_9HYME</name>
<evidence type="ECO:0000256" key="5">
    <source>
        <dbReference type="ARBA" id="ARBA00060867"/>
    </source>
</evidence>
<dbReference type="Pfam" id="PF00782">
    <property type="entry name" value="DSPc"/>
    <property type="match status" value="1"/>
</dbReference>
<evidence type="ECO:0000313" key="9">
    <source>
        <dbReference type="EMBL" id="CAL1685869.1"/>
    </source>
</evidence>
<dbReference type="SMART" id="SM00195">
    <property type="entry name" value="DSPc"/>
    <property type="match status" value="1"/>
</dbReference>
<dbReference type="InterPro" id="IPR003595">
    <property type="entry name" value="Tyr_Pase_cat"/>
</dbReference>
<reference evidence="9" key="1">
    <citation type="submission" date="2024-04" db="EMBL/GenBank/DDBJ databases">
        <authorList>
            <consortium name="Molecular Ecology Group"/>
        </authorList>
    </citation>
    <scope>NUCLEOTIDE SEQUENCE</scope>
</reference>
<dbReference type="CDD" id="cd14506">
    <property type="entry name" value="PTP_PTPDC1"/>
    <property type="match status" value="1"/>
</dbReference>
<dbReference type="PANTHER" id="PTHR23339">
    <property type="entry name" value="TYROSINE SPECIFIC PROTEIN PHOSPHATASE AND DUAL SPECIFICITY PROTEIN PHOSPHATASE"/>
    <property type="match status" value="1"/>
</dbReference>
<keyword evidence="10" id="KW-1185">Reference proteome</keyword>
<dbReference type="InterPro" id="IPR049573">
    <property type="entry name" value="PTPDC1_PTP"/>
</dbReference>
<evidence type="ECO:0000259" key="8">
    <source>
        <dbReference type="PROSITE" id="PS50056"/>
    </source>
</evidence>
<dbReference type="InterPro" id="IPR020422">
    <property type="entry name" value="TYR_PHOSPHATASE_DUAL_dom"/>
</dbReference>
<protein>
    <recommendedName>
        <fullName evidence="6">Protein tyrosine phosphatase domain-containing protein 1</fullName>
    </recommendedName>
</protein>
<organism evidence="9 10">
    <name type="scientific">Lasius platythorax</name>
    <dbReference type="NCBI Taxonomy" id="488582"/>
    <lineage>
        <taxon>Eukaryota</taxon>
        <taxon>Metazoa</taxon>
        <taxon>Ecdysozoa</taxon>
        <taxon>Arthropoda</taxon>
        <taxon>Hexapoda</taxon>
        <taxon>Insecta</taxon>
        <taxon>Pterygota</taxon>
        <taxon>Neoptera</taxon>
        <taxon>Endopterygota</taxon>
        <taxon>Hymenoptera</taxon>
        <taxon>Apocrita</taxon>
        <taxon>Aculeata</taxon>
        <taxon>Formicoidea</taxon>
        <taxon>Formicidae</taxon>
        <taxon>Formicinae</taxon>
        <taxon>Lasius</taxon>
        <taxon>Lasius</taxon>
    </lineage>
</organism>
<sequence length="632" mass="72162">MDVSSLVPAGLQSGQTDRCEVQAGYNKFSENLRKFTPQAIQCAIFCGGSRCKYENPKAWPPVHMAIQNIFSHWVTDDVLAMARPNTAQIIKKDIIAQFQGWSIKTIINLQTPGEHASCGGPLEESGFTYDPNLFMKNNIYYYNFALKDYGDATMGKLLDMVKVVAFAVQEGRVAIHCHAGLGRTGVLIACYLIYSLRVRANDAIRFVRMKRPSAIQTRGQILCIQEFEHFVLPQMIVFPLHSTTGDRKPYSLQTYLKKQSNMLHGYEQRNFKHIPKVIFIICERILQLCDCQEDNSPSEIAYTISNVSFTQKFICHVLEKFRDGTGNIRHSYSWAESLTDSSYEYSISTKACNSSQGSSRDTCDDIGRLSDVFCMSPDTPSCDSIFPGLDDNCVDDVLGDGIHDQDLLDNDCYKEIQSHIDLRNVARNDYETVTAEEAIKALIRNSASLPDPIKKRLHDYQSDLNHRCTAWQRLELETNLEVLSTLLFEWLESLKHPLLDVDSLSYIVVWSSKPQRCLGKLSVCTRYLLEYLLRFVTRLRPVTTESQSLITKRLMAALTQQTIWIKNSFHPSNKHFHKLRRGTAGKLNEFFVRLMNLIEEVNTQGLDKPPWASKWELLSKHLRDMDNQKNSE</sequence>
<evidence type="ECO:0000256" key="1">
    <source>
        <dbReference type="ARBA" id="ARBA00022794"/>
    </source>
</evidence>